<dbReference type="OrthoDB" id="2433088at2759"/>
<evidence type="ECO:0000313" key="8">
    <source>
        <dbReference type="Proteomes" id="UP000615446"/>
    </source>
</evidence>
<keyword evidence="2" id="KW-0479">Metal-binding</keyword>
<evidence type="ECO:0000256" key="5">
    <source>
        <dbReference type="ARBA" id="ARBA00023242"/>
    </source>
</evidence>
<dbReference type="PANTHER" id="PTHR46481:SF10">
    <property type="entry name" value="ZINC FINGER BED DOMAIN-CONTAINING PROTEIN 39"/>
    <property type="match status" value="1"/>
</dbReference>
<dbReference type="GO" id="GO:0005634">
    <property type="term" value="C:nucleus"/>
    <property type="evidence" value="ECO:0007669"/>
    <property type="project" value="UniProtKB-SubCell"/>
</dbReference>
<comment type="caution">
    <text evidence="7">The sequence shown here is derived from an EMBL/GenBank/DDBJ whole genome shotgun (WGS) entry which is preliminary data.</text>
</comment>
<dbReference type="InterPro" id="IPR052035">
    <property type="entry name" value="ZnF_BED_domain_contain"/>
</dbReference>
<dbReference type="InterPro" id="IPR012337">
    <property type="entry name" value="RNaseH-like_sf"/>
</dbReference>
<feature type="domain" description="HAT C-terminal dimerisation" evidence="6">
    <location>
        <begin position="261"/>
        <end position="320"/>
    </location>
</feature>
<keyword evidence="5" id="KW-0539">Nucleus</keyword>
<dbReference type="Proteomes" id="UP000615446">
    <property type="component" value="Unassembled WGS sequence"/>
</dbReference>
<protein>
    <submittedName>
        <fullName evidence="7">Zinc finger BED domain-containing protein RICESLEEPER 2-like</fullName>
    </submittedName>
</protein>
<dbReference type="InterPro" id="IPR008906">
    <property type="entry name" value="HATC_C_dom"/>
</dbReference>
<evidence type="ECO:0000259" key="6">
    <source>
        <dbReference type="Pfam" id="PF05699"/>
    </source>
</evidence>
<keyword evidence="3" id="KW-0863">Zinc-finger</keyword>
<dbReference type="PANTHER" id="PTHR46481">
    <property type="entry name" value="ZINC FINGER BED DOMAIN-CONTAINING PROTEIN 4"/>
    <property type="match status" value="1"/>
</dbReference>
<evidence type="ECO:0000256" key="4">
    <source>
        <dbReference type="ARBA" id="ARBA00022833"/>
    </source>
</evidence>
<dbReference type="GO" id="GO:0008270">
    <property type="term" value="F:zinc ion binding"/>
    <property type="evidence" value="ECO:0007669"/>
    <property type="project" value="UniProtKB-KW"/>
</dbReference>
<comment type="subcellular location">
    <subcellularLocation>
        <location evidence="1">Nucleus</location>
    </subcellularLocation>
</comment>
<dbReference type="AlphaFoldDB" id="A0A8H3KXI9"/>
<reference evidence="7" key="1">
    <citation type="submission" date="2019-10" db="EMBL/GenBank/DDBJ databases">
        <title>Conservation and host-specific expression of non-tandemly repeated heterogenous ribosome RNA gene in arbuscular mycorrhizal fungi.</title>
        <authorList>
            <person name="Maeda T."/>
            <person name="Kobayashi Y."/>
            <person name="Nakagawa T."/>
            <person name="Ezawa T."/>
            <person name="Yamaguchi K."/>
            <person name="Bino T."/>
            <person name="Nishimoto Y."/>
            <person name="Shigenobu S."/>
            <person name="Kawaguchi M."/>
        </authorList>
    </citation>
    <scope>NUCLEOTIDE SEQUENCE</scope>
    <source>
        <strain evidence="7">HR1</strain>
    </source>
</reference>
<evidence type="ECO:0000313" key="7">
    <source>
        <dbReference type="EMBL" id="GES76749.1"/>
    </source>
</evidence>
<keyword evidence="4" id="KW-0862">Zinc</keyword>
<accession>A0A8H3KXI9</accession>
<proteinExistence type="predicted"/>
<sequence length="321" mass="37177">MMNIFDPRYKLPDRHQTKKMVINKFDSCRKNVIYDLQKIPGKVFFTADMWTLTLSSEAYLSLIIHYIDQNWILQHFLLDIIPFKTRHTGINMVTEITKVLDEFKLVGKAMAITTDNESAMLEILDVQKLIAKIKNSVLLCDDLCELCIIEKLKYLQPEIDVETKWNSTYYMLYKLQQMETALKMLIIKHEGVCNLMPNAKVWNKIRDTIIVLELLERATKSFSSSMYPTIANVRFYFGDQTSQVDEETTQTPASSNTDFAEIERYLALPCDENVEALLWWQAHSSEFPVLSLMAKDYLAIQSTNIACEQVFYVAGNTITKT</sequence>
<organism evidence="7 8">
    <name type="scientific">Rhizophagus clarus</name>
    <dbReference type="NCBI Taxonomy" id="94130"/>
    <lineage>
        <taxon>Eukaryota</taxon>
        <taxon>Fungi</taxon>
        <taxon>Fungi incertae sedis</taxon>
        <taxon>Mucoromycota</taxon>
        <taxon>Glomeromycotina</taxon>
        <taxon>Glomeromycetes</taxon>
        <taxon>Glomerales</taxon>
        <taxon>Glomeraceae</taxon>
        <taxon>Rhizophagus</taxon>
    </lineage>
</organism>
<evidence type="ECO:0000256" key="1">
    <source>
        <dbReference type="ARBA" id="ARBA00004123"/>
    </source>
</evidence>
<dbReference type="GO" id="GO:0046983">
    <property type="term" value="F:protein dimerization activity"/>
    <property type="evidence" value="ECO:0007669"/>
    <property type="project" value="InterPro"/>
</dbReference>
<evidence type="ECO:0000256" key="2">
    <source>
        <dbReference type="ARBA" id="ARBA00022723"/>
    </source>
</evidence>
<dbReference type="SUPFAM" id="SSF53098">
    <property type="entry name" value="Ribonuclease H-like"/>
    <property type="match status" value="1"/>
</dbReference>
<name>A0A8H3KXI9_9GLOM</name>
<dbReference type="Pfam" id="PF05699">
    <property type="entry name" value="Dimer_Tnp_hAT"/>
    <property type="match status" value="1"/>
</dbReference>
<evidence type="ECO:0000256" key="3">
    <source>
        <dbReference type="ARBA" id="ARBA00022771"/>
    </source>
</evidence>
<gene>
    <name evidence="7" type="ORF">RCL2_000413700</name>
</gene>
<dbReference type="EMBL" id="BLAL01000025">
    <property type="protein sequence ID" value="GES76749.1"/>
    <property type="molecule type" value="Genomic_DNA"/>
</dbReference>